<feature type="region of interest" description="Disordered" evidence="1">
    <location>
        <begin position="657"/>
        <end position="678"/>
    </location>
</feature>
<dbReference type="Proteomes" id="UP000678679">
    <property type="component" value="Chromosome 1"/>
</dbReference>
<protein>
    <submittedName>
        <fullName evidence="4">T9SS type A sorting domain-containing protein</fullName>
    </submittedName>
</protein>
<feature type="chain" id="PRO_5043544693" evidence="2">
    <location>
        <begin position="28"/>
        <end position="2927"/>
    </location>
</feature>
<feature type="region of interest" description="Disordered" evidence="1">
    <location>
        <begin position="340"/>
        <end position="365"/>
    </location>
</feature>
<dbReference type="Pfam" id="PF19081">
    <property type="entry name" value="Ig_7"/>
    <property type="match status" value="4"/>
</dbReference>
<gene>
    <name evidence="4" type="ORF">KMW28_08170</name>
</gene>
<dbReference type="SMART" id="SM00089">
    <property type="entry name" value="PKD"/>
    <property type="match status" value="3"/>
</dbReference>
<dbReference type="Gene3D" id="2.60.40.10">
    <property type="entry name" value="Immunoglobulins"/>
    <property type="match status" value="8"/>
</dbReference>
<dbReference type="InterPro" id="IPR035986">
    <property type="entry name" value="PKD_dom_sf"/>
</dbReference>
<dbReference type="KEGG" id="fya:KMW28_08170"/>
<reference evidence="4 5" key="1">
    <citation type="submission" date="2021-05" db="EMBL/GenBank/DDBJ databases">
        <title>Comparative genomic studies on the polysaccharide-degrading batcterial strains of the Flammeovirga genus.</title>
        <authorList>
            <person name="Zewei F."/>
            <person name="Zheng Z."/>
            <person name="Yu L."/>
            <person name="Ruyue G."/>
            <person name="Yanhong M."/>
            <person name="Yuanyuan C."/>
            <person name="Jingyan G."/>
            <person name="Wenjun H."/>
        </authorList>
    </citation>
    <scope>NUCLEOTIDE SEQUENCE [LARGE SCALE GENOMIC DNA]</scope>
    <source>
        <strain evidence="4 5">NBRC:100898</strain>
    </source>
</reference>
<dbReference type="PROSITE" id="PS50093">
    <property type="entry name" value="PKD"/>
    <property type="match status" value="1"/>
</dbReference>
<evidence type="ECO:0000313" key="4">
    <source>
        <dbReference type="EMBL" id="QWG03543.1"/>
    </source>
</evidence>
<keyword evidence="2" id="KW-0732">Signal</keyword>
<name>A0AAX1NBY9_9BACT</name>
<feature type="signal peptide" evidence="2">
    <location>
        <begin position="1"/>
        <end position="27"/>
    </location>
</feature>
<dbReference type="InterPro" id="IPR044023">
    <property type="entry name" value="Ig_7"/>
</dbReference>
<dbReference type="RefSeq" id="WP_169664648.1">
    <property type="nucleotide sequence ID" value="NZ_CP076132.1"/>
</dbReference>
<evidence type="ECO:0000256" key="1">
    <source>
        <dbReference type="SAM" id="MobiDB-lite"/>
    </source>
</evidence>
<dbReference type="CDD" id="cd00146">
    <property type="entry name" value="PKD"/>
    <property type="match status" value="1"/>
</dbReference>
<dbReference type="InterPro" id="IPR044016">
    <property type="entry name" value="Big_13"/>
</dbReference>
<feature type="region of interest" description="Disordered" evidence="1">
    <location>
        <begin position="546"/>
        <end position="572"/>
    </location>
</feature>
<dbReference type="InterPro" id="IPR026444">
    <property type="entry name" value="Secre_tail"/>
</dbReference>
<evidence type="ECO:0000313" key="5">
    <source>
        <dbReference type="Proteomes" id="UP000678679"/>
    </source>
</evidence>
<dbReference type="Gene3D" id="2.60.120.260">
    <property type="entry name" value="Galactose-binding domain-like"/>
    <property type="match status" value="1"/>
</dbReference>
<dbReference type="Pfam" id="PF19077">
    <property type="entry name" value="Big_13"/>
    <property type="match status" value="4"/>
</dbReference>
<dbReference type="Pfam" id="PF18962">
    <property type="entry name" value="Por_Secre_tail"/>
    <property type="match status" value="1"/>
</dbReference>
<dbReference type="SUPFAM" id="SSF49299">
    <property type="entry name" value="PKD domain"/>
    <property type="match status" value="2"/>
</dbReference>
<proteinExistence type="predicted"/>
<dbReference type="InterPro" id="IPR013783">
    <property type="entry name" value="Ig-like_fold"/>
</dbReference>
<evidence type="ECO:0000259" key="3">
    <source>
        <dbReference type="PROSITE" id="PS50093"/>
    </source>
</evidence>
<feature type="region of interest" description="Disordered" evidence="1">
    <location>
        <begin position="2518"/>
        <end position="2542"/>
    </location>
</feature>
<dbReference type="Pfam" id="PF18911">
    <property type="entry name" value="PKD_4"/>
    <property type="match status" value="2"/>
</dbReference>
<keyword evidence="5" id="KW-1185">Reference proteome</keyword>
<feature type="domain" description="PKD" evidence="3">
    <location>
        <begin position="2334"/>
        <end position="2382"/>
    </location>
</feature>
<dbReference type="NCBIfam" id="TIGR04183">
    <property type="entry name" value="Por_Secre_tail"/>
    <property type="match status" value="1"/>
</dbReference>
<evidence type="ECO:0000256" key="2">
    <source>
        <dbReference type="SAM" id="SignalP"/>
    </source>
</evidence>
<sequence length="2927" mass="310439">MNNIYSQTIVKLFITCFFLISSALINAQTVSSFDIKSGASATTNSAVIPYHLQGTGLDTSAGTFTVERNGSDITSSVDIVVNPDGSGDFYVYVILGDAYLDGATYDINYKEAPANEDAATTVTIDDAASNSTPVSIPTLSPTVDLGYSNSDLITNVDPLLFSVTATTGETVYIKNNLTTIGTAISTGTDLIVTSSLGEGTHTIYAYSIDSDGDISFTSTPVTITIDKTDPSIGSTAIAWAANPTNDTGTSSSDQITSNTSPEVTVNNLPTTDVYNVIVESNIDGQVGSTVISGTTETVNLSGLSNGVHTLVAKVIDDAGNESGASTSLEITIDTIAPDAPTITLKSSSDTGRSDSDKNTNDTTPTFSVFAEVGSSIEIRENSATNGTATSVGTTDVTVGSAYSINGTYTFTARATDLAGNTSLESTTPEVVVIKNVTLSGITAPTLDASTNSGNTGDWITNFSSPILNFTGLNTDDSKYITVTSNLDALNVNHFVDPVNSGNEDVTVSPALATQGVHRLTYFVEDIYGNKTTDAYVDLEFDNVAPNVPSLSLSPSSDTGDSNSDLKTTDTTPTFDITSDFGTTITLYEGSTAKGSITSTGSDQVTSSVIASGSTYNYSATATDVAGNESANSSPTIDVELLVDNSISGIVGVLNSGTDSGVTGDHKTNNQTPSIDFTSISTTNNPDIIVESDIDGQVARVDVTGATQTVALSTLSEGNHVLTFYLEDEYGNQGASATYNLEIDISAPTLTSVTIASDNTDPTVGENNDIVTLDFTSNEDLITTNIVTLDGSAITPTNVGLDYTATKTLSVNGMSTYADVVFNISVLDAAGNSGTLVAATTDASFVKIFPPIVNTINNPSTTEFCTGSNTFSINGDTPTGGDGSTYTFDWQRNFNGGSFASLNYTGEDYTENATLAAGTYIYRRVVSSGGVTVNSSTDVTITINTDISNNVLTGPAQTQYCGSITGGTLTFSGSTPSGGNSTYSYQWEKSTDNGGTWSTIGGSTINYTESSNITLSGTTLYRRVVNSGQCSNTSNQIAIELSPSVTGINITNVSGGTVCINDAVVLIGGAPSGGTGSYSYQWQQQVNNGGYSNIMGATSQSYFISNIASSGNYDFKRITTSGNCIVESNVASVTVPVEPSSYVTLPSTTNYSDLQSTPVNLTMTGLGSATFYCSGPGVVSNGNGNSSNRFIPSIAGQGNHNINYHIVYGSCEKVETVSFTVYDGSSTFNLDPQYCRDDPTVTIQAINPASLTGSPAQSDISYSGTGVVGGTTFDPDVACAALGLNPGQSADVVVTGSYTASLVNYSFDQSVTVTESHTARINIASTSYCLTDADFQIDVILDNVQNATDGSFRVNGGSLRPNPITISPSSLGDGSYYIIYTYSDANGCDVTTDTTITINPLPQVSYDYVNPSDNGDFCFNQTPITIQGKVGGMNVSSGTFSGNPGLVDNGDGTATFNPTLAGGELYDEDEDFIINFEYTDPVTGCTNDSDSMVTVYGFDEVFLATDADDSVCYSAPIVTFTAMEGLAQYAPGGSYSINTGGLTDNGDGTASFDPEAAATAAGEISTGDYSQHIVTFTYNNSLGCTYSINDTIYVKPLPVKPALVSSVPEYCSDDTGLGNIQVSGETGASFVWYSDDALTLVESTTNILTPNDAPTVSSTQVVTYYVTQTSVDGCTSDTLQVHITINPKPLAPVLSTANVTSYCSGETVGQMSVQNPGVNIKWYTSTNTITPVGLGDDFTPVINTNVPRDTTFVYYVTETTNGCEGPGTTLNISVFKSPDAPTFNPVAEICSGGALPTISVATGQNVNWYDDAAKTNPPLNPAYTLGYTPSFNTNVQNDSIVSFYATSTASGCESVTAQVDIIIRALPASPSLSAIPIYCEGETIASITATGEVGASYEWFSDETLTSSVSTSQTYDPMISAPSYPTLDTLNYWVVQVVDGCVSLPTKVDIPVYPNAAKPTVDTNYFVYCSGETISTVNVTTGSNVKWYNEPTLSTVISTSTTFTPIDPNSATDYSQVYYVTQTVNGCESDTTQVTVIINKTPDAPIVNGDFEICSGDTFTQFAVTNSVDNDVTWYSDAGLTSVISNNLAYTPTVGTSVTTETTYTYYVTDTHLGCEGPATPVTITIHPLPELTMVGSLVEDSVYCQSEGLVGVGGSPTGGSFTSPTGAIISQTGSNFSINMADSPLGNHVVKYIYTNANNCLDSTDYAFTIVDVPEVDFGTQVLCDTREVVLTDSTIIRDASQITRWVYNFGDEGSHTITDPALAQTYTHQFATAGEKNITLTIFTDQGCSDVSVTKRIFIGSPPTADFNWSVSEHQSNMIFDDISMPADRDTIASWDWDFGDGNSQTILADLSDLSVNGSTLHQYQNPGTYNVVLTVNTLKGCSKIFTKEAFVVPRISLVDTDDEYFENFDLDNGQWVPMGDLSSWEYGQAAGENLISTSNAWVTDLTSNYHPLEDSYLNSPSFDISGLDRPMVTFDMQLDCETGIDGVAFQYSIDSGQTWQVLGDTNDPINWYNSSNIRSNPGNQPSTIAQPDPVGWTGSTEEEGGIFRETISIRHSLDQFRGVDKEHLRFRFAFKSNSDLEDEGVLIDNFWVGNRRKAVVIETMTNAGEASVNNNTYRLDSVLVNEFSTDVIAINYHVRQDGRSDSLNIDNPEPPSGRTFQYGVSDAPTTIVDGNAFLGYTFDFINNKNYSRPIMSRILLDPEFDISLSLPDVGDPDEIEVTITANKDFSSEDTEIIVHLITVEREINGIEVSEGLYTHKNVMKSMSPAPGAEGTSFLGRSWTNGSSETFTVQWDNPQVYDTSQAEVIALVQNNVNMEIFQAIRVPVSHLVSTDPKDVTSIDYNDLEWSLYPNPASDVVTIKAPQNLSNCEWVLTNAEGRKVTEGVFTGNTYKIDVDDLPSGIYILRHTQGDNAVGNPIKFVVGR</sequence>
<organism evidence="4 5">
    <name type="scientific">Flammeovirga yaeyamensis</name>
    <dbReference type="NCBI Taxonomy" id="367791"/>
    <lineage>
        <taxon>Bacteria</taxon>
        <taxon>Pseudomonadati</taxon>
        <taxon>Bacteroidota</taxon>
        <taxon>Cytophagia</taxon>
        <taxon>Cytophagales</taxon>
        <taxon>Flammeovirgaceae</taxon>
        <taxon>Flammeovirga</taxon>
    </lineage>
</organism>
<dbReference type="InterPro" id="IPR000601">
    <property type="entry name" value="PKD_dom"/>
</dbReference>
<feature type="compositionally biased region" description="Polar residues" evidence="1">
    <location>
        <begin position="668"/>
        <end position="678"/>
    </location>
</feature>
<dbReference type="InterPro" id="IPR022409">
    <property type="entry name" value="PKD/Chitinase_dom"/>
</dbReference>
<dbReference type="EMBL" id="CP076132">
    <property type="protein sequence ID" value="QWG03543.1"/>
    <property type="molecule type" value="Genomic_DNA"/>
</dbReference>
<accession>A0AAX1NBY9</accession>
<feature type="compositionally biased region" description="Polar residues" evidence="1">
    <location>
        <begin position="2518"/>
        <end position="2531"/>
    </location>
</feature>